<dbReference type="Pfam" id="PF02427">
    <property type="entry name" value="PSI_PsaE"/>
    <property type="match status" value="1"/>
</dbReference>
<comment type="function">
    <text evidence="1">Stabilizes the interaction between PsaC and the PSI core, assists the docking of the ferredoxin to PSI and interacts with ferredoxin-NADP oxidoreductase.</text>
</comment>
<comment type="subcellular location">
    <subcellularLocation>
        <location evidence="2">Membrane</location>
        <topology evidence="2">Peripheral membrane protein</topology>
    </subcellularLocation>
</comment>
<keyword evidence="5" id="KW-0603">Photosystem I</keyword>
<geneLocation type="chloroplast" evidence="7"/>
<evidence type="ECO:0000256" key="1">
    <source>
        <dbReference type="ARBA" id="ARBA00001993"/>
    </source>
</evidence>
<dbReference type="PANTHER" id="PTHR34549">
    <property type="entry name" value="PHOTOSYSTEM I REACTION CENTER SUBUNIT IV A, CHLOROPLASTIC-RELATED"/>
    <property type="match status" value="1"/>
</dbReference>
<sequence>MVKKGSTVKILRKESYWYNETGTVVVMDQGKLRYPVLVRFTKVNYVGTNTNNFALHEVEEIEKKK</sequence>
<dbReference type="SUPFAM" id="SSF50090">
    <property type="entry name" value="Electron transport accessory proteins"/>
    <property type="match status" value="1"/>
</dbReference>
<dbReference type="GO" id="GO:0015979">
    <property type="term" value="P:photosynthesis"/>
    <property type="evidence" value="ECO:0007669"/>
    <property type="project" value="UniProtKB-KW"/>
</dbReference>
<dbReference type="GO" id="GO:0009538">
    <property type="term" value="C:photosystem I reaction center"/>
    <property type="evidence" value="ECO:0007669"/>
    <property type="project" value="InterPro"/>
</dbReference>
<evidence type="ECO:0000256" key="3">
    <source>
        <dbReference type="ARBA" id="ARBA00007501"/>
    </source>
</evidence>
<accession>A0A5P8SZM8</accession>
<proteinExistence type="inferred from homology"/>
<dbReference type="InterPro" id="IPR008990">
    <property type="entry name" value="Elect_transpt_acc-like_dom_sf"/>
</dbReference>
<dbReference type="EMBL" id="MK212028">
    <property type="protein sequence ID" value="QFR99635.1"/>
    <property type="molecule type" value="Genomic_DNA"/>
</dbReference>
<name>A0A5P8SZM8_9STRA</name>
<dbReference type="AlphaFoldDB" id="A0A5P8SZM8"/>
<comment type="similarity">
    <text evidence="3">Belongs to the PsaE family.</text>
</comment>
<dbReference type="PANTHER" id="PTHR34549:SF2">
    <property type="entry name" value="PHOTOSYSTEM I SUBUNIT IV"/>
    <property type="match status" value="1"/>
</dbReference>
<organism evidence="7">
    <name type="scientific">Vischeria stellata</name>
    <dbReference type="NCBI Taxonomy" id="1104407"/>
    <lineage>
        <taxon>Eukaryota</taxon>
        <taxon>Sar</taxon>
        <taxon>Stramenopiles</taxon>
        <taxon>Ochrophyta</taxon>
        <taxon>Eustigmatophyceae</taxon>
        <taxon>Eustigmatales</taxon>
        <taxon>Chlorobotryaceae</taxon>
        <taxon>Vischeria</taxon>
    </lineage>
</organism>
<evidence type="ECO:0000256" key="5">
    <source>
        <dbReference type="ARBA" id="ARBA00022836"/>
    </source>
</evidence>
<keyword evidence="6" id="KW-0472">Membrane</keyword>
<reference evidence="7" key="2">
    <citation type="journal article" date="2019" name="Mitochondrial DNA Part B Resour">
        <title>The complete chloroplast genome of an edaphic oleaginous microalga Vischeria stellata SAG 33.83 (Eustigmatophyceae).</title>
        <authorList>
            <person name="Huang L."/>
            <person name="Gao B."/>
            <person name="Wang F."/>
            <person name="Zhao W."/>
            <person name="Zhang C."/>
        </authorList>
    </citation>
    <scope>NUCLEOTIDE SEQUENCE</scope>
    <source>
        <strain evidence="7">SAG 33.83</strain>
    </source>
</reference>
<evidence type="ECO:0000256" key="4">
    <source>
        <dbReference type="ARBA" id="ARBA00022531"/>
    </source>
</evidence>
<keyword evidence="7" id="KW-0150">Chloroplast</keyword>
<gene>
    <name evidence="7" type="primary">psaE</name>
</gene>
<keyword evidence="7" id="KW-0934">Plastid</keyword>
<reference evidence="7" key="1">
    <citation type="submission" date="2018-11" db="EMBL/GenBank/DDBJ databases">
        <authorList>
            <person name="Huang L.D."/>
            <person name="Gao B.Y."/>
            <person name="Zhang C.W."/>
        </authorList>
    </citation>
    <scope>NUCLEOTIDE SEQUENCE</scope>
    <source>
        <strain evidence="7">SAG 33.83</strain>
    </source>
</reference>
<keyword evidence="4" id="KW-0602">Photosynthesis</keyword>
<evidence type="ECO:0000313" key="7">
    <source>
        <dbReference type="EMBL" id="QFR99635.1"/>
    </source>
</evidence>
<dbReference type="Gene3D" id="2.30.30.50">
    <property type="match status" value="1"/>
</dbReference>
<evidence type="ECO:0000256" key="2">
    <source>
        <dbReference type="ARBA" id="ARBA00004170"/>
    </source>
</evidence>
<dbReference type="NCBIfam" id="NF002745">
    <property type="entry name" value="PRK02749.1"/>
    <property type="match status" value="1"/>
</dbReference>
<dbReference type="InterPro" id="IPR003375">
    <property type="entry name" value="PSI_PsaE"/>
</dbReference>
<evidence type="ECO:0000256" key="6">
    <source>
        <dbReference type="ARBA" id="ARBA00023136"/>
    </source>
</evidence>
<protein>
    <submittedName>
        <fullName evidence="7">Photosystem I reaction center subunit IV</fullName>
    </submittedName>
</protein>